<feature type="compositionally biased region" description="Low complexity" evidence="8">
    <location>
        <begin position="710"/>
        <end position="723"/>
    </location>
</feature>
<keyword evidence="13" id="KW-1185">Reference proteome</keyword>
<evidence type="ECO:0000256" key="6">
    <source>
        <dbReference type="PROSITE-ProRule" id="PRU00703"/>
    </source>
</evidence>
<evidence type="ECO:0000259" key="11">
    <source>
        <dbReference type="PROSITE" id="PS51846"/>
    </source>
</evidence>
<proteinExistence type="predicted"/>
<feature type="compositionally biased region" description="Polar residues" evidence="8">
    <location>
        <begin position="633"/>
        <end position="663"/>
    </location>
</feature>
<feature type="transmembrane region" description="Helical" evidence="9">
    <location>
        <begin position="128"/>
        <end position="149"/>
    </location>
</feature>
<dbReference type="GO" id="GO:0016020">
    <property type="term" value="C:membrane"/>
    <property type="evidence" value="ECO:0007669"/>
    <property type="project" value="UniProtKB-SubCell"/>
</dbReference>
<dbReference type="GO" id="GO:0005737">
    <property type="term" value="C:cytoplasm"/>
    <property type="evidence" value="ECO:0007669"/>
    <property type="project" value="TreeGrafter"/>
</dbReference>
<evidence type="ECO:0000256" key="8">
    <source>
        <dbReference type="SAM" id="MobiDB-lite"/>
    </source>
</evidence>
<feature type="compositionally biased region" description="Basic and acidic residues" evidence="8">
    <location>
        <begin position="735"/>
        <end position="756"/>
    </location>
</feature>
<sequence length="878" mass="95110">MTSKSIIGSPRSSFISNGYTSKRPAILGLAKILFLAICQTTSVSAAPITTFLGIAGEEDAPKDVGDASLWLYLSVAAVLVLLGGAFAGLTIALMGQDGVYLQVIATSGEGKEQRHAQRVYGLLQKGKHWVLVTLLLSNVIVNETLPIVLDRSLGGGWPAVLGSTILIVIFGEVIPQSICVRYGLSIGAYMAPAVLGLMWLLAPVAWPTAKLLDKLLGEDHGTVYKKSGLKTLVTLHKTLGTSPSDRLNQDEVTIISAVLDLKEKAVGDIMTPMDDVFTMSADTVLDEDTMNVILSAGYSRIPIYEPGNEQNFVGMLLVKILITYDPEDCKRVSEFALATLPETRPETSCLDIVNFFQEGKSHMVLVSEYPGENFGATGVVTLEDVIEELIGEEIIDESDVYIDVHKAIRRMTPAPKSLRVKPNQIVEPSANGSINAGDDSLIDLSEDRSSNLQAGRRRNQTEVRSSSPTNHFGTSPKTTFMRRVSTGDNDKNVVAIRGNMNDMREHLKHLGPSNLASRPKTTKYQSVKIKPGNGGNRTDSRTESILHRGSIVEELEFEPYTDNPGAQGGEREGLLRSAGKDAKDGVQALKQGYGTGDNGVPSSKVPKEQESKANVPQNDGPTSPSTPPPGNPFSISNFFHKNKSTDTFGSLPSQKSGASSPNNKPLKRKSTARSGSITENLVDAGGIRKMVLETNTSSGEDDRDGRVLHSSSTGSGNKSSNGGDNKFRQFLRHTASIERLADGERKSQHSSQKTDQHSNQQTDQYLSQKTGQHSNQQTDQYLSQKTGQHWNQQTDQYSSQKTGQHSNQQTDQYLSQKTGQHSNQQTGQHSSQKIDQHSNQQTETDNTGAEDGPSGSGVGGSKPKRKSKKKNKKKNVTK</sequence>
<feature type="compositionally biased region" description="Basic residues" evidence="8">
    <location>
        <begin position="862"/>
        <end position="878"/>
    </location>
</feature>
<feature type="compositionally biased region" description="Polar residues" evidence="8">
    <location>
        <begin position="757"/>
        <end position="847"/>
    </location>
</feature>
<keyword evidence="3" id="KW-0677">Repeat</keyword>
<dbReference type="Proteomes" id="UP000672032">
    <property type="component" value="Chromosome 6"/>
</dbReference>
<feature type="transmembrane region" description="Helical" evidence="9">
    <location>
        <begin position="155"/>
        <end position="174"/>
    </location>
</feature>
<dbReference type="InterPro" id="IPR002550">
    <property type="entry name" value="CNNM"/>
</dbReference>
<dbReference type="PROSITE" id="PS51371">
    <property type="entry name" value="CBS"/>
    <property type="match status" value="1"/>
</dbReference>
<keyword evidence="2 7" id="KW-0812">Transmembrane</keyword>
<evidence type="ECO:0000256" key="3">
    <source>
        <dbReference type="ARBA" id="ARBA00022737"/>
    </source>
</evidence>
<dbReference type="InterPro" id="IPR044751">
    <property type="entry name" value="Ion_transp-like_CBS"/>
</dbReference>
<dbReference type="Gene3D" id="3.10.580.10">
    <property type="entry name" value="CBS-domain"/>
    <property type="match status" value="1"/>
</dbReference>
<dbReference type="GO" id="GO:0010960">
    <property type="term" value="P:magnesium ion homeostasis"/>
    <property type="evidence" value="ECO:0007669"/>
    <property type="project" value="InterPro"/>
</dbReference>
<gene>
    <name evidence="12" type="ORF">DSL72_007095</name>
</gene>
<dbReference type="InterPro" id="IPR045095">
    <property type="entry name" value="ACDP"/>
</dbReference>
<keyword evidence="6" id="KW-0129">CBS domain</keyword>
<dbReference type="PANTHER" id="PTHR12064:SF97">
    <property type="entry name" value="METAL TRANSPORTER CNNM-5"/>
    <property type="match status" value="1"/>
</dbReference>
<feature type="domain" description="CNNM transmembrane" evidence="11">
    <location>
        <begin position="65"/>
        <end position="251"/>
    </location>
</feature>
<dbReference type="SUPFAM" id="SSF54631">
    <property type="entry name" value="CBS-domain pair"/>
    <property type="match status" value="1"/>
</dbReference>
<evidence type="ECO:0000313" key="12">
    <source>
        <dbReference type="EMBL" id="QSZ35973.1"/>
    </source>
</evidence>
<evidence type="ECO:0000256" key="7">
    <source>
        <dbReference type="PROSITE-ProRule" id="PRU01193"/>
    </source>
</evidence>
<dbReference type="AlphaFoldDB" id="A0A8A3PLU3"/>
<evidence type="ECO:0000256" key="9">
    <source>
        <dbReference type="SAM" id="Phobius"/>
    </source>
</evidence>
<feature type="domain" description="CBS" evidence="10">
    <location>
        <begin position="270"/>
        <end position="332"/>
    </location>
</feature>
<evidence type="ECO:0000256" key="5">
    <source>
        <dbReference type="ARBA" id="ARBA00023136"/>
    </source>
</evidence>
<protein>
    <recommendedName>
        <fullName evidence="14">CNNM transmembrane domain-containing protein</fullName>
    </recommendedName>
</protein>
<dbReference type="InterPro" id="IPR000644">
    <property type="entry name" value="CBS_dom"/>
</dbReference>
<dbReference type="GO" id="GO:0030026">
    <property type="term" value="P:intracellular manganese ion homeostasis"/>
    <property type="evidence" value="ECO:0007669"/>
    <property type="project" value="TreeGrafter"/>
</dbReference>
<feature type="transmembrane region" description="Helical" evidence="9">
    <location>
        <begin position="186"/>
        <end position="206"/>
    </location>
</feature>
<dbReference type="PANTHER" id="PTHR12064">
    <property type="entry name" value="METAL TRANSPORTER CNNM"/>
    <property type="match status" value="1"/>
</dbReference>
<name>A0A8A3PLU3_9HELO</name>
<dbReference type="EMBL" id="CP063410">
    <property type="protein sequence ID" value="QSZ35973.1"/>
    <property type="molecule type" value="Genomic_DNA"/>
</dbReference>
<dbReference type="FunFam" id="3.10.580.10:FF:000006">
    <property type="entry name" value="DUF21 and CBS domain protein"/>
    <property type="match status" value="1"/>
</dbReference>
<evidence type="ECO:0000256" key="4">
    <source>
        <dbReference type="ARBA" id="ARBA00022989"/>
    </source>
</evidence>
<evidence type="ECO:0000256" key="1">
    <source>
        <dbReference type="ARBA" id="ARBA00004141"/>
    </source>
</evidence>
<feature type="transmembrane region" description="Helical" evidence="9">
    <location>
        <begin position="69"/>
        <end position="93"/>
    </location>
</feature>
<dbReference type="OrthoDB" id="5353557at2759"/>
<comment type="subcellular location">
    <subcellularLocation>
        <location evidence="1">Membrane</location>
        <topology evidence="1">Multi-pass membrane protein</topology>
    </subcellularLocation>
</comment>
<feature type="region of interest" description="Disordered" evidence="8">
    <location>
        <begin position="589"/>
        <end position="878"/>
    </location>
</feature>
<organism evidence="12 13">
    <name type="scientific">Monilinia vaccinii-corymbosi</name>
    <dbReference type="NCBI Taxonomy" id="61207"/>
    <lineage>
        <taxon>Eukaryota</taxon>
        <taxon>Fungi</taxon>
        <taxon>Dikarya</taxon>
        <taxon>Ascomycota</taxon>
        <taxon>Pezizomycotina</taxon>
        <taxon>Leotiomycetes</taxon>
        <taxon>Helotiales</taxon>
        <taxon>Sclerotiniaceae</taxon>
        <taxon>Monilinia</taxon>
    </lineage>
</organism>
<dbReference type="PROSITE" id="PS51846">
    <property type="entry name" value="CNNM"/>
    <property type="match status" value="1"/>
</dbReference>
<evidence type="ECO:0008006" key="14">
    <source>
        <dbReference type="Google" id="ProtNLM"/>
    </source>
</evidence>
<accession>A0A8A3PLU3</accession>
<dbReference type="CDD" id="cd04590">
    <property type="entry name" value="CBS_pair_CorC_HlyC_assoc"/>
    <property type="match status" value="1"/>
</dbReference>
<feature type="compositionally biased region" description="Polar residues" evidence="8">
    <location>
        <begin position="462"/>
        <end position="478"/>
    </location>
</feature>
<keyword evidence="5 7" id="KW-0472">Membrane</keyword>
<evidence type="ECO:0000259" key="10">
    <source>
        <dbReference type="PROSITE" id="PS51371"/>
    </source>
</evidence>
<evidence type="ECO:0000256" key="2">
    <source>
        <dbReference type="ARBA" id="ARBA00022692"/>
    </source>
</evidence>
<feature type="region of interest" description="Disordered" evidence="8">
    <location>
        <begin position="509"/>
        <end position="544"/>
    </location>
</feature>
<feature type="region of interest" description="Disordered" evidence="8">
    <location>
        <begin position="419"/>
        <end position="484"/>
    </location>
</feature>
<reference evidence="12" key="1">
    <citation type="submission" date="2020-10" db="EMBL/GenBank/DDBJ databases">
        <title>Genome Sequence of Monilinia vaccinii-corymbosi Sheds Light on Mummy Berry Disease Infection of Blueberry and Mating Type.</title>
        <authorList>
            <person name="Yow A.G."/>
            <person name="Zhang Y."/>
            <person name="Bansal K."/>
            <person name="Eacker S.M."/>
            <person name="Sullivan S."/>
            <person name="Liachko I."/>
            <person name="Cubeta M.A."/>
            <person name="Rollins J.A."/>
            <person name="Ashrafi H."/>
        </authorList>
    </citation>
    <scope>NUCLEOTIDE SEQUENCE</scope>
    <source>
        <strain evidence="12">RL-1</strain>
    </source>
</reference>
<keyword evidence="4 7" id="KW-1133">Transmembrane helix</keyword>
<dbReference type="InterPro" id="IPR046342">
    <property type="entry name" value="CBS_dom_sf"/>
</dbReference>
<evidence type="ECO:0000313" key="13">
    <source>
        <dbReference type="Proteomes" id="UP000672032"/>
    </source>
</evidence>
<dbReference type="Pfam" id="PF01595">
    <property type="entry name" value="CNNM"/>
    <property type="match status" value="1"/>
</dbReference>